<evidence type="ECO:0000256" key="3">
    <source>
        <dbReference type="PROSITE-ProRule" id="PRU00169"/>
    </source>
</evidence>
<dbReference type="PANTHER" id="PTHR44591">
    <property type="entry name" value="STRESS RESPONSE REGULATOR PROTEIN 1"/>
    <property type="match status" value="1"/>
</dbReference>
<dbReference type="Proteomes" id="UP000178943">
    <property type="component" value="Unassembled WGS sequence"/>
</dbReference>
<sequence>MHSVVLQNKGYEVITAQSSKECLEKLENIKPDAVVLDVMMEKFDSGFTTSKQIKEKYKNIPVLLLTSIGAQTGLEFSSNEEVLKFSGADILLDKPVSPKVFIDEIEKLTQKK</sequence>
<name>A0A1F5VKK4_9BACT</name>
<dbReference type="PANTHER" id="PTHR44591:SF14">
    <property type="entry name" value="PROTEIN PILG"/>
    <property type="match status" value="1"/>
</dbReference>
<dbReference type="STRING" id="1817863.A2Y62_17450"/>
<evidence type="ECO:0000313" key="5">
    <source>
        <dbReference type="EMBL" id="OGF63997.1"/>
    </source>
</evidence>
<reference evidence="5 6" key="1">
    <citation type="journal article" date="2016" name="Nat. Commun.">
        <title>Thousands of microbial genomes shed light on interconnected biogeochemical processes in an aquifer system.</title>
        <authorList>
            <person name="Anantharaman K."/>
            <person name="Brown C.T."/>
            <person name="Hug L.A."/>
            <person name="Sharon I."/>
            <person name="Castelle C.J."/>
            <person name="Probst A.J."/>
            <person name="Thomas B.C."/>
            <person name="Singh A."/>
            <person name="Wilkins M.J."/>
            <person name="Karaoz U."/>
            <person name="Brodie E.L."/>
            <person name="Williams K.H."/>
            <person name="Hubbard S.S."/>
            <person name="Banfield J.F."/>
        </authorList>
    </citation>
    <scope>NUCLEOTIDE SEQUENCE [LARGE SCALE GENOMIC DNA]</scope>
</reference>
<dbReference type="Pfam" id="PF00072">
    <property type="entry name" value="Response_reg"/>
    <property type="match status" value="1"/>
</dbReference>
<comment type="caution">
    <text evidence="5">The sequence shown here is derived from an EMBL/GenBank/DDBJ whole genome shotgun (WGS) entry which is preliminary data.</text>
</comment>
<evidence type="ECO:0000256" key="2">
    <source>
        <dbReference type="ARBA" id="ARBA00023012"/>
    </source>
</evidence>
<organism evidence="5 6">
    <name type="scientific">Candidatus Fischerbacteria bacterium RBG_13_37_8</name>
    <dbReference type="NCBI Taxonomy" id="1817863"/>
    <lineage>
        <taxon>Bacteria</taxon>
        <taxon>Candidatus Fischeribacteriota</taxon>
    </lineage>
</organism>
<dbReference type="PROSITE" id="PS50110">
    <property type="entry name" value="RESPONSE_REGULATORY"/>
    <property type="match status" value="1"/>
</dbReference>
<dbReference type="AlphaFoldDB" id="A0A1F5VKK4"/>
<feature type="domain" description="Response regulatory" evidence="4">
    <location>
        <begin position="1"/>
        <end position="109"/>
    </location>
</feature>
<dbReference type="GO" id="GO:0000160">
    <property type="term" value="P:phosphorelay signal transduction system"/>
    <property type="evidence" value="ECO:0007669"/>
    <property type="project" value="UniProtKB-KW"/>
</dbReference>
<dbReference type="SMART" id="SM00448">
    <property type="entry name" value="REC"/>
    <property type="match status" value="1"/>
</dbReference>
<dbReference type="InterPro" id="IPR050595">
    <property type="entry name" value="Bact_response_regulator"/>
</dbReference>
<evidence type="ECO:0000256" key="1">
    <source>
        <dbReference type="ARBA" id="ARBA00022553"/>
    </source>
</evidence>
<feature type="modified residue" description="4-aspartylphosphate" evidence="3">
    <location>
        <position position="37"/>
    </location>
</feature>
<keyword evidence="1 3" id="KW-0597">Phosphoprotein</keyword>
<dbReference type="InterPro" id="IPR011006">
    <property type="entry name" value="CheY-like_superfamily"/>
</dbReference>
<protein>
    <recommendedName>
        <fullName evidence="4">Response regulatory domain-containing protein</fullName>
    </recommendedName>
</protein>
<accession>A0A1F5VKK4</accession>
<dbReference type="InterPro" id="IPR001789">
    <property type="entry name" value="Sig_transdc_resp-reg_receiver"/>
</dbReference>
<keyword evidence="2" id="KW-0902">Two-component regulatory system</keyword>
<evidence type="ECO:0000259" key="4">
    <source>
        <dbReference type="PROSITE" id="PS50110"/>
    </source>
</evidence>
<dbReference type="Gene3D" id="3.40.50.2300">
    <property type="match status" value="1"/>
</dbReference>
<gene>
    <name evidence="5" type="ORF">A2Y62_17450</name>
</gene>
<proteinExistence type="predicted"/>
<evidence type="ECO:0000313" key="6">
    <source>
        <dbReference type="Proteomes" id="UP000178943"/>
    </source>
</evidence>
<dbReference type="SUPFAM" id="SSF52172">
    <property type="entry name" value="CheY-like"/>
    <property type="match status" value="1"/>
</dbReference>
<dbReference type="EMBL" id="MFGW01000143">
    <property type="protein sequence ID" value="OGF63997.1"/>
    <property type="molecule type" value="Genomic_DNA"/>
</dbReference>